<evidence type="ECO:0000256" key="6">
    <source>
        <dbReference type="PROSITE-ProRule" id="PRU00284"/>
    </source>
</evidence>
<evidence type="ECO:0000256" key="3">
    <source>
        <dbReference type="ARBA" id="ARBA00023136"/>
    </source>
</evidence>
<evidence type="ECO:0000259" key="9">
    <source>
        <dbReference type="PROSITE" id="PS50885"/>
    </source>
</evidence>
<dbReference type="CDD" id="cd06225">
    <property type="entry name" value="HAMP"/>
    <property type="match status" value="1"/>
</dbReference>
<proteinExistence type="inferred from homology"/>
<feature type="transmembrane region" description="Helical" evidence="7">
    <location>
        <begin position="177"/>
        <end position="200"/>
    </location>
</feature>
<comment type="similarity">
    <text evidence="5">Belongs to the methyl-accepting chemotaxis (MCP) protein family.</text>
</comment>
<evidence type="ECO:0000313" key="10">
    <source>
        <dbReference type="EMBL" id="OCS91052.1"/>
    </source>
</evidence>
<evidence type="ECO:0008006" key="12">
    <source>
        <dbReference type="Google" id="ProtNLM"/>
    </source>
</evidence>
<accession>A0A1C0YV85</accession>
<evidence type="ECO:0000256" key="7">
    <source>
        <dbReference type="SAM" id="Phobius"/>
    </source>
</evidence>
<keyword evidence="4 6" id="KW-0807">Transducer</keyword>
<dbReference type="Proteomes" id="UP000093482">
    <property type="component" value="Unassembled WGS sequence"/>
</dbReference>
<keyword evidence="11" id="KW-1185">Reference proteome</keyword>
<dbReference type="RefSeq" id="WP_066463715.1">
    <property type="nucleotide sequence ID" value="NZ_MATO01000031.1"/>
</dbReference>
<protein>
    <recommendedName>
        <fullName evidence="12">Chemotaxis protein</fullName>
    </recommendedName>
</protein>
<dbReference type="SUPFAM" id="SSF58104">
    <property type="entry name" value="Methyl-accepting chemotaxis protein (MCP) signaling domain"/>
    <property type="match status" value="1"/>
</dbReference>
<dbReference type="SMART" id="SM00283">
    <property type="entry name" value="MA"/>
    <property type="match status" value="1"/>
</dbReference>
<evidence type="ECO:0000256" key="4">
    <source>
        <dbReference type="ARBA" id="ARBA00023224"/>
    </source>
</evidence>
<dbReference type="InterPro" id="IPR003660">
    <property type="entry name" value="HAMP_dom"/>
</dbReference>
<keyword evidence="7" id="KW-0812">Transmembrane</keyword>
<dbReference type="AlphaFoldDB" id="A0A1C0YV85"/>
<dbReference type="CDD" id="cd11386">
    <property type="entry name" value="MCP_signal"/>
    <property type="match status" value="1"/>
</dbReference>
<evidence type="ECO:0000259" key="8">
    <source>
        <dbReference type="PROSITE" id="PS50111"/>
    </source>
</evidence>
<feature type="domain" description="HAMP" evidence="9">
    <location>
        <begin position="202"/>
        <end position="255"/>
    </location>
</feature>
<name>A0A1C0YV85_9BACL</name>
<evidence type="ECO:0000256" key="2">
    <source>
        <dbReference type="ARBA" id="ARBA00022475"/>
    </source>
</evidence>
<organism evidence="10 11">
    <name type="scientific">Caryophanon latum</name>
    <dbReference type="NCBI Taxonomy" id="33977"/>
    <lineage>
        <taxon>Bacteria</taxon>
        <taxon>Bacillati</taxon>
        <taxon>Bacillota</taxon>
        <taxon>Bacilli</taxon>
        <taxon>Bacillales</taxon>
        <taxon>Caryophanaceae</taxon>
        <taxon>Caryophanon</taxon>
    </lineage>
</organism>
<evidence type="ECO:0000256" key="1">
    <source>
        <dbReference type="ARBA" id="ARBA00004236"/>
    </source>
</evidence>
<dbReference type="Gene3D" id="6.10.340.10">
    <property type="match status" value="1"/>
</dbReference>
<dbReference type="EMBL" id="MATO01000031">
    <property type="protein sequence ID" value="OCS91052.1"/>
    <property type="molecule type" value="Genomic_DNA"/>
</dbReference>
<evidence type="ECO:0000313" key="11">
    <source>
        <dbReference type="Proteomes" id="UP000093482"/>
    </source>
</evidence>
<comment type="caution">
    <text evidence="10">The sequence shown here is derived from an EMBL/GenBank/DDBJ whole genome shotgun (WGS) entry which is preliminary data.</text>
</comment>
<dbReference type="GO" id="GO:0007165">
    <property type="term" value="P:signal transduction"/>
    <property type="evidence" value="ECO:0007669"/>
    <property type="project" value="UniProtKB-KW"/>
</dbReference>
<dbReference type="GO" id="GO:0005886">
    <property type="term" value="C:plasma membrane"/>
    <property type="evidence" value="ECO:0007669"/>
    <property type="project" value="UniProtKB-SubCell"/>
</dbReference>
<dbReference type="InterPro" id="IPR004089">
    <property type="entry name" value="MCPsignal_dom"/>
</dbReference>
<dbReference type="Gene3D" id="1.10.287.950">
    <property type="entry name" value="Methyl-accepting chemotaxis protein"/>
    <property type="match status" value="1"/>
</dbReference>
<dbReference type="SMART" id="SM00304">
    <property type="entry name" value="HAMP"/>
    <property type="match status" value="1"/>
</dbReference>
<dbReference type="PROSITE" id="PS50111">
    <property type="entry name" value="CHEMOTAXIS_TRANSDUC_2"/>
    <property type="match status" value="1"/>
</dbReference>
<dbReference type="PANTHER" id="PTHR32089">
    <property type="entry name" value="METHYL-ACCEPTING CHEMOTAXIS PROTEIN MCPB"/>
    <property type="match status" value="1"/>
</dbReference>
<dbReference type="PANTHER" id="PTHR32089:SF112">
    <property type="entry name" value="LYSOZYME-LIKE PROTEIN-RELATED"/>
    <property type="match status" value="1"/>
</dbReference>
<dbReference type="Pfam" id="PF00672">
    <property type="entry name" value="HAMP"/>
    <property type="match status" value="1"/>
</dbReference>
<dbReference type="Pfam" id="PF00015">
    <property type="entry name" value="MCPsignal"/>
    <property type="match status" value="1"/>
</dbReference>
<gene>
    <name evidence="10" type="ORF">A6K76_09925</name>
</gene>
<comment type="subcellular location">
    <subcellularLocation>
        <location evidence="1">Cell membrane</location>
    </subcellularLocation>
</comment>
<feature type="domain" description="Methyl-accepting transducer" evidence="8">
    <location>
        <begin position="274"/>
        <end position="510"/>
    </location>
</feature>
<reference evidence="10 11" key="1">
    <citation type="submission" date="2016-07" db="EMBL/GenBank/DDBJ databases">
        <title>Caryophanon latum genome sequencing.</title>
        <authorList>
            <person name="Verma A."/>
            <person name="Pal Y."/>
            <person name="Krishnamurthi S."/>
        </authorList>
    </citation>
    <scope>NUCLEOTIDE SEQUENCE [LARGE SCALE GENOMIC DNA]</scope>
    <source>
        <strain evidence="10 11">DSM 14151</strain>
    </source>
</reference>
<keyword evidence="2" id="KW-1003">Cell membrane</keyword>
<dbReference type="PROSITE" id="PS50885">
    <property type="entry name" value="HAMP"/>
    <property type="match status" value="1"/>
</dbReference>
<keyword evidence="3 7" id="KW-0472">Membrane</keyword>
<evidence type="ECO:0000256" key="5">
    <source>
        <dbReference type="ARBA" id="ARBA00029447"/>
    </source>
</evidence>
<keyword evidence="7" id="KW-1133">Transmembrane helix</keyword>
<sequence length="560" mass="60277">MSVKKKFNLWFSAIFIIFAISSGSAIYNFASVENNVEHLVDHTVQETIIGKEIQRAIATQGMFLRAYYLEQSDFNLDRLEHYNTLLQDQVTTLQSYENDYSKDILASLQTSTATIIDAANRVVSTIDNGQFEQALVLINEDFSNANSDIYNLTVSLLETQTTVLAETESDTKDAVTFSTVLAIIGLLIGTVAIAILSVFVRRNIVTPLHHFSEQAAVMASGDLTQPNYVYESKDELGVLSKAFNEMKQNLIDILQNVHASTGQVSAAAEQLAAGTEEIAQASDEVATNVTHTSELANSTTIAALECSYAMAETSAGVQRISESTQELLTNTMNMNDDAHHGVSTIHQAELQMETIAEVTSNISAVTKELSKQSEEIGQMINVITMITEQTHLLALNAAIEAARAGEHGKGFAVVADEVRKLAEQSNESAVQIVSLTKQIQEGTKNVESAVGNGLSSVEQGVDIIKNAGDAFETISTTIQTLTGQVQEISAASEQISASAEEVTAAVSEIAASAKESSESFESIASATEEQSATMVQINSVAMSLNTNAAELKQVMSKFKV</sequence>